<evidence type="ECO:0000313" key="2">
    <source>
        <dbReference type="Proteomes" id="UP000615755"/>
    </source>
</evidence>
<proteinExistence type="predicted"/>
<keyword evidence="2" id="KW-1185">Reference proteome</keyword>
<reference evidence="1 2" key="1">
    <citation type="submission" date="2015-03" db="EMBL/GenBank/DDBJ databases">
        <title>Genome sequence of Pseudoalteromonas aurantia.</title>
        <authorList>
            <person name="Xie B.-B."/>
            <person name="Rong J.-C."/>
            <person name="Qin Q.-L."/>
            <person name="Zhang Y.-Z."/>
        </authorList>
    </citation>
    <scope>NUCLEOTIDE SEQUENCE [LARGE SCALE GENOMIC DNA]</scope>
    <source>
        <strain evidence="1 2">208</strain>
    </source>
</reference>
<sequence>MYANKWVEVCNLAQRINVKGFRYLMKNQGAKSSPFSLN</sequence>
<organism evidence="1 2">
    <name type="scientific">Pseudoalteromonas aurantia 208</name>
    <dbReference type="NCBI Taxonomy" id="1314867"/>
    <lineage>
        <taxon>Bacteria</taxon>
        <taxon>Pseudomonadati</taxon>
        <taxon>Pseudomonadota</taxon>
        <taxon>Gammaproteobacteria</taxon>
        <taxon>Alteromonadales</taxon>
        <taxon>Pseudoalteromonadaceae</taxon>
        <taxon>Pseudoalteromonas</taxon>
    </lineage>
</organism>
<protein>
    <recommendedName>
        <fullName evidence="3">Transposase</fullName>
    </recommendedName>
</protein>
<dbReference type="Proteomes" id="UP000615755">
    <property type="component" value="Unassembled WGS sequence"/>
</dbReference>
<dbReference type="EMBL" id="AQGV01000015">
    <property type="protein sequence ID" value="MBE0370312.1"/>
    <property type="molecule type" value="Genomic_DNA"/>
</dbReference>
<comment type="caution">
    <text evidence="1">The sequence shown here is derived from an EMBL/GenBank/DDBJ whole genome shotgun (WGS) entry which is preliminary data.</text>
</comment>
<name>A0ABR9EHL1_9GAMM</name>
<evidence type="ECO:0000313" key="1">
    <source>
        <dbReference type="EMBL" id="MBE0370312.1"/>
    </source>
</evidence>
<evidence type="ECO:0008006" key="3">
    <source>
        <dbReference type="Google" id="ProtNLM"/>
    </source>
</evidence>
<gene>
    <name evidence="1" type="ORF">PAUR_b0313</name>
</gene>
<accession>A0ABR9EHL1</accession>